<proteinExistence type="predicted"/>
<organism evidence="1 2">
    <name type="scientific">Commensalibacter communis</name>
    <dbReference type="NCBI Taxonomy" id="2972786"/>
    <lineage>
        <taxon>Bacteria</taxon>
        <taxon>Pseudomonadati</taxon>
        <taxon>Pseudomonadota</taxon>
        <taxon>Alphaproteobacteria</taxon>
        <taxon>Acetobacterales</taxon>
        <taxon>Acetobacteraceae</taxon>
    </lineage>
</organism>
<dbReference type="AlphaFoldDB" id="A0A9W4TQJ5"/>
<evidence type="ECO:0008006" key="3">
    <source>
        <dbReference type="Google" id="ProtNLM"/>
    </source>
</evidence>
<dbReference type="EMBL" id="CAMXCM010000066">
    <property type="protein sequence ID" value="CAI3961341.1"/>
    <property type="molecule type" value="Genomic_DNA"/>
</dbReference>
<comment type="caution">
    <text evidence="1">The sequence shown here is derived from an EMBL/GenBank/DDBJ whole genome shotgun (WGS) entry which is preliminary data.</text>
</comment>
<feature type="non-terminal residue" evidence="1">
    <location>
        <position position="42"/>
    </location>
</feature>
<dbReference type="Proteomes" id="UP001154255">
    <property type="component" value="Unassembled WGS sequence"/>
</dbReference>
<gene>
    <name evidence="1" type="ORF">R53530_LOCUS2476</name>
</gene>
<name>A0A9W4TQJ5_9PROT</name>
<protein>
    <recommendedName>
        <fullName evidence="3">Laminin G domain-containing protein</fullName>
    </recommendedName>
</protein>
<reference evidence="1" key="1">
    <citation type="submission" date="2022-10" db="EMBL/GenBank/DDBJ databases">
        <authorList>
            <person name="Botero Cardona J."/>
        </authorList>
    </citation>
    <scope>NUCLEOTIDE SEQUENCE</scope>
    <source>
        <strain evidence="1">LMG 31819</strain>
    </source>
</reference>
<sequence length="42" mass="4721">DTETTLIDDIQKDRWHTLAISCKNNIASIFVDGVKKVTVAFN</sequence>
<evidence type="ECO:0000313" key="2">
    <source>
        <dbReference type="Proteomes" id="UP001154255"/>
    </source>
</evidence>
<evidence type="ECO:0000313" key="1">
    <source>
        <dbReference type="EMBL" id="CAI3961341.1"/>
    </source>
</evidence>
<accession>A0A9W4TQJ5</accession>
<feature type="non-terminal residue" evidence="1">
    <location>
        <position position="1"/>
    </location>
</feature>